<keyword evidence="2" id="KW-1185">Reference proteome</keyword>
<dbReference type="Proteomes" id="UP001162992">
    <property type="component" value="Chromosome 12"/>
</dbReference>
<name>A0ACC2BZF6_DIPCM</name>
<dbReference type="EMBL" id="CM055103">
    <property type="protein sequence ID" value="KAJ7535150.1"/>
    <property type="molecule type" value="Genomic_DNA"/>
</dbReference>
<comment type="caution">
    <text evidence="1">The sequence shown here is derived from an EMBL/GenBank/DDBJ whole genome shotgun (WGS) entry which is preliminary data.</text>
</comment>
<accession>A0ACC2BZF6</accession>
<gene>
    <name evidence="1" type="ORF">O6H91_12G020800</name>
</gene>
<evidence type="ECO:0000313" key="1">
    <source>
        <dbReference type="EMBL" id="KAJ7535150.1"/>
    </source>
</evidence>
<evidence type="ECO:0000313" key="2">
    <source>
        <dbReference type="Proteomes" id="UP001162992"/>
    </source>
</evidence>
<reference evidence="2" key="1">
    <citation type="journal article" date="2024" name="Proc. Natl. Acad. Sci. U.S.A.">
        <title>Extraordinary preservation of gene collinearity over three hundred million years revealed in homosporous lycophytes.</title>
        <authorList>
            <person name="Li C."/>
            <person name="Wickell D."/>
            <person name="Kuo L.Y."/>
            <person name="Chen X."/>
            <person name="Nie B."/>
            <person name="Liao X."/>
            <person name="Peng D."/>
            <person name="Ji J."/>
            <person name="Jenkins J."/>
            <person name="Williams M."/>
            <person name="Shu S."/>
            <person name="Plott C."/>
            <person name="Barry K."/>
            <person name="Rajasekar S."/>
            <person name="Grimwood J."/>
            <person name="Han X."/>
            <person name="Sun S."/>
            <person name="Hou Z."/>
            <person name="He W."/>
            <person name="Dai G."/>
            <person name="Sun C."/>
            <person name="Schmutz J."/>
            <person name="Leebens-Mack J.H."/>
            <person name="Li F.W."/>
            <person name="Wang L."/>
        </authorList>
    </citation>
    <scope>NUCLEOTIDE SEQUENCE [LARGE SCALE GENOMIC DNA]</scope>
    <source>
        <strain evidence="2">cv. PW_Plant_1</strain>
    </source>
</reference>
<sequence length="118" mass="13172">MATGWKTSAALTPFTPGLLFSYIILGAFVAVDNLLYTWRISYLPVSTSSLLSSSQVAFNSVFALLLVRRNYSSFCFEWAFAPDDKVHIPETSGREILPLNRRNTDLYACPSLPPFCLL</sequence>
<proteinExistence type="predicted"/>
<organism evidence="1 2">
    <name type="scientific">Diphasiastrum complanatum</name>
    <name type="common">Issler's clubmoss</name>
    <name type="synonym">Lycopodium complanatum</name>
    <dbReference type="NCBI Taxonomy" id="34168"/>
    <lineage>
        <taxon>Eukaryota</taxon>
        <taxon>Viridiplantae</taxon>
        <taxon>Streptophyta</taxon>
        <taxon>Embryophyta</taxon>
        <taxon>Tracheophyta</taxon>
        <taxon>Lycopodiopsida</taxon>
        <taxon>Lycopodiales</taxon>
        <taxon>Lycopodiaceae</taxon>
        <taxon>Lycopodioideae</taxon>
        <taxon>Diphasiastrum</taxon>
    </lineage>
</organism>
<protein>
    <submittedName>
        <fullName evidence="1">Uncharacterized protein</fullName>
    </submittedName>
</protein>